<comment type="caution">
    <text evidence="1">The sequence shown here is derived from an EMBL/GenBank/DDBJ whole genome shotgun (WGS) entry which is preliminary data.</text>
</comment>
<proteinExistence type="predicted"/>
<dbReference type="OrthoDB" id="1057137at2759"/>
<dbReference type="Proteomes" id="UP000655225">
    <property type="component" value="Unassembled WGS sequence"/>
</dbReference>
<keyword evidence="2" id="KW-1185">Reference proteome</keyword>
<protein>
    <submittedName>
        <fullName evidence="1">Uncharacterized protein</fullName>
    </submittedName>
</protein>
<name>A0A834Z8R1_TETSI</name>
<gene>
    <name evidence="1" type="ORF">HHK36_015171</name>
</gene>
<sequence>MIKRPLFSHAPQRIVSILYLIDICPQYYVLYHIIPSTRYFNLKVKIHNGQSQADQSPLVLQQQQPPWPWPMDASNGWELFPVHCNKIVIVTMNEVHVSSPYLTENVSGGIPDAMTSNDYGSGSDSVCRNECVLQSVWFLTGEYGKPGLRRAWFKYGIKDMIWFLTGEDGQPGLRWTWFMYGIKDMIIKDRSFKNYLPVAIPASCNSSQHLPIFSVLSVMATSSDHTFDQTKQSHHASSPATVAVFFSKSDLFIFTIELMQSQLATTAAPHLQLEVNL</sequence>
<accession>A0A834Z8R1</accession>
<dbReference type="EMBL" id="JABCRI010000010">
    <property type="protein sequence ID" value="KAF8399306.1"/>
    <property type="molecule type" value="Genomic_DNA"/>
</dbReference>
<dbReference type="AlphaFoldDB" id="A0A834Z8R1"/>
<evidence type="ECO:0000313" key="2">
    <source>
        <dbReference type="Proteomes" id="UP000655225"/>
    </source>
</evidence>
<organism evidence="1 2">
    <name type="scientific">Tetracentron sinense</name>
    <name type="common">Spur-leaf</name>
    <dbReference type="NCBI Taxonomy" id="13715"/>
    <lineage>
        <taxon>Eukaryota</taxon>
        <taxon>Viridiplantae</taxon>
        <taxon>Streptophyta</taxon>
        <taxon>Embryophyta</taxon>
        <taxon>Tracheophyta</taxon>
        <taxon>Spermatophyta</taxon>
        <taxon>Magnoliopsida</taxon>
        <taxon>Trochodendrales</taxon>
        <taxon>Trochodendraceae</taxon>
        <taxon>Tetracentron</taxon>
    </lineage>
</organism>
<reference evidence="1 2" key="1">
    <citation type="submission" date="2020-04" db="EMBL/GenBank/DDBJ databases">
        <title>Plant Genome Project.</title>
        <authorList>
            <person name="Zhang R.-G."/>
        </authorList>
    </citation>
    <scope>NUCLEOTIDE SEQUENCE [LARGE SCALE GENOMIC DNA]</scope>
    <source>
        <strain evidence="1">YNK0</strain>
        <tissue evidence="1">Leaf</tissue>
    </source>
</reference>
<evidence type="ECO:0000313" key="1">
    <source>
        <dbReference type="EMBL" id="KAF8399306.1"/>
    </source>
</evidence>